<keyword evidence="3" id="KW-1185">Reference proteome</keyword>
<dbReference type="NCBIfam" id="NF004689">
    <property type="entry name" value="PRK06031.1"/>
    <property type="match status" value="1"/>
</dbReference>
<sequence length="368" mass="39428">MNGPPLRQPSTSIRDAAVSTKPQTPYYPYENIGPKTHTHFTRPTTTYWQEIIPTCSVKSLPYSATPPYQYSFPATLTPETSLLLPIRPLGNTMDDIAVCSLALPHASMTVVKELARIVADKIRKFDPEAVMGLPTGGLVLAPFVADELGFDRHIPWGYSKKPWYGDGLTTKISCIFNGPGEEPSVYLDPNLLSLINGKRIALIDDVISSGTTIAAMLKFLKIEEKNGGMGLNIVCVGVGMLQGDKYKTQLGAEAVGTIVGAVERPNSSTPSIIGKSKLKPPNERAAGLRARLSGNAPTGTGRSRVTLSSDPIFTATLHAAVRSAMNEDRCVYDEQYSAAFLEASSGVIIIIGSGETATAGDQIVRCTN</sequence>
<proteinExistence type="predicted"/>
<dbReference type="InterPro" id="IPR029057">
    <property type="entry name" value="PRTase-like"/>
</dbReference>
<protein>
    <recommendedName>
        <fullName evidence="1">Phosphoribosyltransferase domain-containing protein</fullName>
    </recommendedName>
</protein>
<name>A0A5N6K4T1_MONLA</name>
<dbReference type="Gene3D" id="3.40.50.2020">
    <property type="match status" value="1"/>
</dbReference>
<evidence type="ECO:0000313" key="2">
    <source>
        <dbReference type="EMBL" id="KAB8297385.1"/>
    </source>
</evidence>
<comment type="caution">
    <text evidence="2">The sequence shown here is derived from an EMBL/GenBank/DDBJ whole genome shotgun (WGS) entry which is preliminary data.</text>
</comment>
<evidence type="ECO:0000313" key="3">
    <source>
        <dbReference type="Proteomes" id="UP000326757"/>
    </source>
</evidence>
<evidence type="ECO:0000259" key="1">
    <source>
        <dbReference type="Pfam" id="PF00156"/>
    </source>
</evidence>
<gene>
    <name evidence="2" type="ORF">EYC80_002728</name>
</gene>
<dbReference type="EMBL" id="VIGI01000008">
    <property type="protein sequence ID" value="KAB8297385.1"/>
    <property type="molecule type" value="Genomic_DNA"/>
</dbReference>
<dbReference type="AlphaFoldDB" id="A0A5N6K4T1"/>
<dbReference type="InterPro" id="IPR000836">
    <property type="entry name" value="PRTase_dom"/>
</dbReference>
<dbReference type="Pfam" id="PF00156">
    <property type="entry name" value="Pribosyltran"/>
    <property type="match status" value="1"/>
</dbReference>
<dbReference type="SUPFAM" id="SSF53271">
    <property type="entry name" value="PRTase-like"/>
    <property type="match status" value="1"/>
</dbReference>
<dbReference type="OrthoDB" id="5553476at2759"/>
<dbReference type="PANTHER" id="PTHR43218">
    <property type="entry name" value="PHOSPHORIBOSYLTRANSFERASE-RELATED"/>
    <property type="match status" value="1"/>
</dbReference>
<organism evidence="2 3">
    <name type="scientific">Monilinia laxa</name>
    <name type="common">Brown rot fungus</name>
    <name type="synonym">Sclerotinia laxa</name>
    <dbReference type="NCBI Taxonomy" id="61186"/>
    <lineage>
        <taxon>Eukaryota</taxon>
        <taxon>Fungi</taxon>
        <taxon>Dikarya</taxon>
        <taxon>Ascomycota</taxon>
        <taxon>Pezizomycotina</taxon>
        <taxon>Leotiomycetes</taxon>
        <taxon>Helotiales</taxon>
        <taxon>Sclerotiniaceae</taxon>
        <taxon>Monilinia</taxon>
    </lineage>
</organism>
<reference evidence="2 3" key="1">
    <citation type="submission" date="2019-06" db="EMBL/GenBank/DDBJ databases">
        <title>Genome Sequence of the Brown Rot Fungal Pathogen Monilinia laxa.</title>
        <authorList>
            <person name="De Miccolis Angelini R.M."/>
            <person name="Landi L."/>
            <person name="Abate D."/>
            <person name="Pollastro S."/>
            <person name="Romanazzi G."/>
            <person name="Faretra F."/>
        </authorList>
    </citation>
    <scope>NUCLEOTIDE SEQUENCE [LARGE SCALE GENOMIC DNA]</scope>
    <source>
        <strain evidence="2 3">Mlax316</strain>
    </source>
</reference>
<dbReference type="CDD" id="cd06223">
    <property type="entry name" value="PRTases_typeI"/>
    <property type="match status" value="1"/>
</dbReference>
<accession>A0A5N6K4T1</accession>
<dbReference type="Proteomes" id="UP000326757">
    <property type="component" value="Unassembled WGS sequence"/>
</dbReference>
<dbReference type="PANTHER" id="PTHR43218:SF1">
    <property type="entry name" value="PHOSPHORIBOSYLTRANSFERASE"/>
    <property type="match status" value="1"/>
</dbReference>
<feature type="domain" description="Phosphoribosyltransferase" evidence="1">
    <location>
        <begin position="108"/>
        <end position="223"/>
    </location>
</feature>